<dbReference type="Proteomes" id="UP001157938">
    <property type="component" value="Unassembled WGS sequence"/>
</dbReference>
<protein>
    <submittedName>
        <fullName evidence="1">Uncharacterized protein</fullName>
    </submittedName>
</protein>
<name>A0ABN8CHT9_9STRA</name>
<proteinExistence type="predicted"/>
<accession>A0ABN8CHT9</accession>
<dbReference type="EMBL" id="CAKLBC010001541">
    <property type="protein sequence ID" value="CAH0492791.1"/>
    <property type="molecule type" value="Genomic_DNA"/>
</dbReference>
<keyword evidence="2" id="KW-1185">Reference proteome</keyword>
<reference evidence="1 2" key="1">
    <citation type="submission" date="2021-11" db="EMBL/GenBank/DDBJ databases">
        <authorList>
            <person name="Islam A."/>
            <person name="Islam S."/>
            <person name="Flora M.S."/>
            <person name="Rahman M."/>
            <person name="Ziaur R.M."/>
            <person name="Epstein J.H."/>
            <person name="Hassan M."/>
            <person name="Klassen M."/>
            <person name="Woodard K."/>
            <person name="Webb A."/>
            <person name="Webby R.J."/>
            <person name="El Zowalaty M.E."/>
        </authorList>
    </citation>
    <scope>NUCLEOTIDE SEQUENCE [LARGE SCALE GENOMIC DNA]</scope>
    <source>
        <strain evidence="1">Pf1</strain>
    </source>
</reference>
<sequence length="94" mass="10465">MVAMLQSIIDQKAPSFDSIGVDAASSESISSADIIVANRSSGDAKFFEHGLPPTTVWMIHPFISLMKLNPLIVLTGVRVIDQDRWLEYRKLEFT</sequence>
<evidence type="ECO:0000313" key="1">
    <source>
        <dbReference type="EMBL" id="CAH0492791.1"/>
    </source>
</evidence>
<evidence type="ECO:0000313" key="2">
    <source>
        <dbReference type="Proteomes" id="UP001157938"/>
    </source>
</evidence>
<gene>
    <name evidence="1" type="ORF">PFR001_LOCUS7974</name>
</gene>
<organism evidence="1 2">
    <name type="scientific">Peronospora farinosa</name>
    <dbReference type="NCBI Taxonomy" id="134698"/>
    <lineage>
        <taxon>Eukaryota</taxon>
        <taxon>Sar</taxon>
        <taxon>Stramenopiles</taxon>
        <taxon>Oomycota</taxon>
        <taxon>Peronosporomycetes</taxon>
        <taxon>Peronosporales</taxon>
        <taxon>Peronosporaceae</taxon>
        <taxon>Peronospora</taxon>
    </lineage>
</organism>
<comment type="caution">
    <text evidence="1">The sequence shown here is derived from an EMBL/GenBank/DDBJ whole genome shotgun (WGS) entry which is preliminary data.</text>
</comment>